<reference evidence="2" key="1">
    <citation type="journal article" date="2021" name="Proc. Natl. Acad. Sci. U.S.A.">
        <title>A Catalog of Tens of Thousands of Viruses from Human Metagenomes Reveals Hidden Associations with Chronic Diseases.</title>
        <authorList>
            <person name="Tisza M.J."/>
            <person name="Buck C.B."/>
        </authorList>
    </citation>
    <scope>NUCLEOTIDE SEQUENCE</scope>
    <source>
        <strain evidence="2">Ct7EW56</strain>
    </source>
</reference>
<accession>A0A8S5LRG9</accession>
<organism evidence="2">
    <name type="scientific">Siphoviridae sp. ct7EW56</name>
    <dbReference type="NCBI Taxonomy" id="2827562"/>
    <lineage>
        <taxon>Viruses</taxon>
        <taxon>Duplodnaviria</taxon>
        <taxon>Heunggongvirae</taxon>
        <taxon>Uroviricota</taxon>
        <taxon>Caudoviricetes</taxon>
    </lineage>
</organism>
<dbReference type="Pfam" id="PF04233">
    <property type="entry name" value="Phage_Mu_F"/>
    <property type="match status" value="1"/>
</dbReference>
<proteinExistence type="predicted"/>
<evidence type="ECO:0000313" key="2">
    <source>
        <dbReference type="EMBL" id="DAD72625.1"/>
    </source>
</evidence>
<name>A0A8S5LRG9_9CAUD</name>
<dbReference type="InterPro" id="IPR006528">
    <property type="entry name" value="Phage_head_morphogenesis_dom"/>
</dbReference>
<dbReference type="EMBL" id="BK015904">
    <property type="protein sequence ID" value="DAD72625.1"/>
    <property type="molecule type" value="Genomic_DNA"/>
</dbReference>
<protein>
    <submittedName>
        <fullName evidence="2">Minor capsid component</fullName>
    </submittedName>
</protein>
<feature type="domain" description="Phage head morphogenesis" evidence="1">
    <location>
        <begin position="106"/>
        <end position="205"/>
    </location>
</feature>
<evidence type="ECO:0000259" key="1">
    <source>
        <dbReference type="Pfam" id="PF04233"/>
    </source>
</evidence>
<sequence length="208" mass="24506">MDLEELNTLSEDKQLSIDYETYFGEMDLTEEQKEQRISLAKRLEDDMLFFFALISVLRQYEYDNMQFSIDSLENRYRATLGAYMDIDDYLSDYIKEFAGYTADVTQRHADEEWYLSQDRAMLIAENEANTDWNYSEYQQAIANGMTQKTWLTMQDRRVRHTHMKVDGKTIPIQSVFFVGDSEFLFPKDQTFSPSTNEVAGCRCTITYS</sequence>